<dbReference type="RefSeq" id="WP_285455873.1">
    <property type="nucleotide sequence ID" value="NZ_CP127173.1"/>
</dbReference>
<dbReference type="Proteomes" id="UP001227101">
    <property type="component" value="Chromosome"/>
</dbReference>
<evidence type="ECO:0000313" key="1">
    <source>
        <dbReference type="EMBL" id="WIV58491.1"/>
    </source>
</evidence>
<keyword evidence="2" id="KW-1185">Reference proteome</keyword>
<protein>
    <submittedName>
        <fullName evidence="1">Uncharacterized protein</fullName>
    </submittedName>
</protein>
<reference evidence="1 2" key="1">
    <citation type="submission" date="2023-06" db="EMBL/GenBank/DDBJ databases">
        <authorList>
            <person name="Oyuntsetseg B."/>
            <person name="Kim S.B."/>
        </authorList>
    </citation>
    <scope>NUCLEOTIDE SEQUENCE [LARGE SCALE GENOMIC DNA]</scope>
    <source>
        <strain evidence="1 2">2-2</strain>
    </source>
</reference>
<gene>
    <name evidence="1" type="ORF">QP939_07610</name>
</gene>
<proteinExistence type="predicted"/>
<organism evidence="1 2">
    <name type="scientific">Amycolatopsis nalaikhensis</name>
    <dbReference type="NCBI Taxonomy" id="715472"/>
    <lineage>
        <taxon>Bacteria</taxon>
        <taxon>Bacillati</taxon>
        <taxon>Actinomycetota</taxon>
        <taxon>Actinomycetes</taxon>
        <taxon>Pseudonocardiales</taxon>
        <taxon>Pseudonocardiaceae</taxon>
        <taxon>Amycolatopsis</taxon>
    </lineage>
</organism>
<dbReference type="EMBL" id="CP127173">
    <property type="protein sequence ID" value="WIV58491.1"/>
    <property type="molecule type" value="Genomic_DNA"/>
</dbReference>
<evidence type="ECO:0000313" key="2">
    <source>
        <dbReference type="Proteomes" id="UP001227101"/>
    </source>
</evidence>
<accession>A0ABY8XS60</accession>
<name>A0ABY8XS60_9PSEU</name>
<sequence length="288" mass="31323">MNRKRKPVVAGRTTTLRPAKRPKRGPAWWNKLGKVPKTLVATATPLVLAVAIPGVAPLTVDRAKDVFSDEVLTARGESYPGLVAGEYWATDAVLTGPVSGDVLAEMGKHTLAQLGTSGHQVTLESHRSGRIDIEKITAVVEERKDPLAGTAFIADPQGTGEAALIEFRLDSGAGSEIPALVPGEDPGGPTRPYLTDGKVRFVEQGKTEHLVIRAHTEKCFCRWRVRIEYSYRGSRRALVVPPPGQPAFATTAWGRHYVEYNLHSGEPDIGPKRHDCRVQPATCRFKPS</sequence>